<evidence type="ECO:0000313" key="1">
    <source>
        <dbReference type="EMBL" id="WAQ96433.1"/>
    </source>
</evidence>
<dbReference type="EMBL" id="CP111013">
    <property type="protein sequence ID" value="WAQ96433.1"/>
    <property type="molecule type" value="Genomic_DNA"/>
</dbReference>
<sequence>MSRADGLRTFKNAYRVVDNALETPQENGDRQRSHVNAILQFQFIVTLVTTKHILSNLVGLTAVLSGGHGSVGGNRTNEGGLTDVST</sequence>
<keyword evidence="2" id="KW-1185">Reference proteome</keyword>
<organism evidence="1 2">
    <name type="scientific">Mya arenaria</name>
    <name type="common">Soft-shell clam</name>
    <dbReference type="NCBI Taxonomy" id="6604"/>
    <lineage>
        <taxon>Eukaryota</taxon>
        <taxon>Metazoa</taxon>
        <taxon>Spiralia</taxon>
        <taxon>Lophotrochozoa</taxon>
        <taxon>Mollusca</taxon>
        <taxon>Bivalvia</taxon>
        <taxon>Autobranchia</taxon>
        <taxon>Heteroconchia</taxon>
        <taxon>Euheterodonta</taxon>
        <taxon>Imparidentia</taxon>
        <taxon>Neoheterodontei</taxon>
        <taxon>Myida</taxon>
        <taxon>Myoidea</taxon>
        <taxon>Myidae</taxon>
        <taxon>Mya</taxon>
    </lineage>
</organism>
<reference evidence="1" key="1">
    <citation type="submission" date="2022-11" db="EMBL/GenBank/DDBJ databases">
        <title>Centuries of genome instability and evolution in soft-shell clam transmissible cancer (bioRxiv).</title>
        <authorList>
            <person name="Hart S.F.M."/>
            <person name="Yonemitsu M.A."/>
            <person name="Giersch R.M."/>
            <person name="Beal B.F."/>
            <person name="Arriagada G."/>
            <person name="Davis B.W."/>
            <person name="Ostrander E.A."/>
            <person name="Goff S.P."/>
            <person name="Metzger M.J."/>
        </authorList>
    </citation>
    <scope>NUCLEOTIDE SEQUENCE</scope>
    <source>
        <strain evidence="1">MELC-2E11</strain>
        <tissue evidence="1">Siphon/mantle</tissue>
    </source>
</reference>
<proteinExistence type="predicted"/>
<name>A0ABY7DK18_MYAAR</name>
<accession>A0ABY7DK18</accession>
<protein>
    <submittedName>
        <fullName evidence="1">Uncharacterized protein</fullName>
    </submittedName>
</protein>
<dbReference type="Proteomes" id="UP001164746">
    <property type="component" value="Chromosome 2"/>
</dbReference>
<gene>
    <name evidence="1" type="ORF">MAR_029123</name>
</gene>
<evidence type="ECO:0000313" key="2">
    <source>
        <dbReference type="Proteomes" id="UP001164746"/>
    </source>
</evidence>